<proteinExistence type="predicted"/>
<dbReference type="InterPro" id="IPR032675">
    <property type="entry name" value="LRR_dom_sf"/>
</dbReference>
<dbReference type="PANTHER" id="PTHR46652">
    <property type="entry name" value="LEUCINE-RICH REPEAT AND IQ DOMAIN-CONTAINING PROTEIN 1-RELATED"/>
    <property type="match status" value="1"/>
</dbReference>
<dbReference type="AlphaFoldDB" id="A0A1E3QJR6"/>
<name>A0A1E3QJR6_9ASCO</name>
<evidence type="ECO:0000256" key="1">
    <source>
        <dbReference type="ARBA" id="ARBA00022614"/>
    </source>
</evidence>
<dbReference type="SUPFAM" id="SSF52058">
    <property type="entry name" value="L domain-like"/>
    <property type="match status" value="2"/>
</dbReference>
<dbReference type="PROSITE" id="PS51450">
    <property type="entry name" value="LRR"/>
    <property type="match status" value="1"/>
</dbReference>
<dbReference type="EMBL" id="KV454438">
    <property type="protein sequence ID" value="ODQ77931.1"/>
    <property type="molecule type" value="Genomic_DNA"/>
</dbReference>
<dbReference type="Proteomes" id="UP000094336">
    <property type="component" value="Unassembled WGS sequence"/>
</dbReference>
<keyword evidence="4" id="KW-1185">Reference proteome</keyword>
<sequence length="819" mass="93244">MDTYKTLFFSGILPLEIVEKIVSYLPLSTVAEVMNSENGSLALMARRRYYSNIELRFYHPPNNGSSYMNDKFLIMRNSEFEALVNSDMFSQLYIKKLLIDVDTHVDNFTFLHEKVFTKVSSFVTNVILNFDLGQEDYSEFYWDWLPSSPLVQKCIREISISYAYIDPDVPSLPSNLRKLTFLYDFRNRCGDGASAPRIIFPSSLQEFVSEYPWGSMSVYAGLPSTLQRLELVEIKGFSTEAFNELNLPNLKSLLLSYITLENFNELRLHSLKDLRLKNVSGMTEIDEHFIFPSLLENLELYDCIITNFERRNLPLRLQKLSISGCPLKKFRVDTFPDSFKELILGGTVVRMGPLSSEIRSIKFPPSLIYLQVTHTRLSLLDFVNILPGSLESLYFLDNPIGRLNETDEDIKTTRTCIIEFPKNLRKLNLSRCYPLFILYSPRNLVFPPSLTDLILESMNLASVEELDLPLSLNSLNLSSNKLVSVDGLSLPPVLTSLNLSFNKLVSVKGLDIPPTLTTFNLHGNNLELFSRRLPDSIQLLDLRINKLKNLVNFRLPVNCTELKISYNPLQRLQISNAYDPNLKLRNICLSKVSVTTLRDISPLPQCLTSFSISDTNIGSLSGIQFPRGLTSLHACNSLITSLEDVELPLHLEELRLWKNQISSLANVHFPDSLLKLEFDDNMFTSIDAIQLPPKLKELSFERNVISAISELQLPESLEMLNLADQKCDTLHNCVSTYGDSSVSSSVSWKGLSRLSGLTKLPPKLGYLNLEYNNLSKLAIQHLEFPDGPIRLIISDDGSGDFYQWETEIKLKYPRMMVGW</sequence>
<dbReference type="OrthoDB" id="7451790at2759"/>
<evidence type="ECO:0000313" key="3">
    <source>
        <dbReference type="EMBL" id="ODQ77931.1"/>
    </source>
</evidence>
<reference evidence="4" key="1">
    <citation type="submission" date="2016-05" db="EMBL/GenBank/DDBJ databases">
        <title>Comparative genomics of biotechnologically important yeasts.</title>
        <authorList>
            <consortium name="DOE Joint Genome Institute"/>
            <person name="Riley R."/>
            <person name="Haridas S."/>
            <person name="Wolfe K.H."/>
            <person name="Lopes M.R."/>
            <person name="Hittinger C.T."/>
            <person name="Goker M."/>
            <person name="Salamov A."/>
            <person name="Wisecaver J."/>
            <person name="Long T.M."/>
            <person name="Aerts A.L."/>
            <person name="Barry K."/>
            <person name="Choi C."/>
            <person name="Clum A."/>
            <person name="Coughlan A.Y."/>
            <person name="Deshpande S."/>
            <person name="Douglass A.P."/>
            <person name="Hanson S.J."/>
            <person name="Klenk H.-P."/>
            <person name="Labutti K."/>
            <person name="Lapidus A."/>
            <person name="Lindquist E."/>
            <person name="Lipzen A."/>
            <person name="Meier-Kolthoff J.P."/>
            <person name="Ohm R.A."/>
            <person name="Otillar R.P."/>
            <person name="Pangilinan J."/>
            <person name="Peng Y."/>
            <person name="Rokas A."/>
            <person name="Rosa C.A."/>
            <person name="Scheuner C."/>
            <person name="Sibirny A.A."/>
            <person name="Slot J.C."/>
            <person name="Stielow J.B."/>
            <person name="Sun H."/>
            <person name="Kurtzman C.P."/>
            <person name="Blackwell M."/>
            <person name="Grigoriev I.V."/>
            <person name="Jeffries T.W."/>
        </authorList>
    </citation>
    <scope>NUCLEOTIDE SEQUENCE [LARGE SCALE GENOMIC DNA]</scope>
    <source>
        <strain evidence="4">NRRL Y-12698</strain>
    </source>
</reference>
<evidence type="ECO:0000313" key="4">
    <source>
        <dbReference type="Proteomes" id="UP000094336"/>
    </source>
</evidence>
<evidence type="ECO:0000256" key="2">
    <source>
        <dbReference type="ARBA" id="ARBA00022737"/>
    </source>
</evidence>
<gene>
    <name evidence="3" type="ORF">BABINDRAFT_163295</name>
</gene>
<dbReference type="Gene3D" id="3.80.10.10">
    <property type="entry name" value="Ribonuclease Inhibitor"/>
    <property type="match status" value="3"/>
</dbReference>
<dbReference type="PANTHER" id="PTHR46652:SF3">
    <property type="entry name" value="LEUCINE-RICH REPEAT-CONTAINING PROTEIN 9"/>
    <property type="match status" value="1"/>
</dbReference>
<organism evidence="3 4">
    <name type="scientific">Babjeviella inositovora NRRL Y-12698</name>
    <dbReference type="NCBI Taxonomy" id="984486"/>
    <lineage>
        <taxon>Eukaryota</taxon>
        <taxon>Fungi</taxon>
        <taxon>Dikarya</taxon>
        <taxon>Ascomycota</taxon>
        <taxon>Saccharomycotina</taxon>
        <taxon>Pichiomycetes</taxon>
        <taxon>Serinales incertae sedis</taxon>
        <taxon>Babjeviella</taxon>
    </lineage>
</organism>
<dbReference type="InterPro" id="IPR001611">
    <property type="entry name" value="Leu-rich_rpt"/>
</dbReference>
<dbReference type="STRING" id="984486.A0A1E3QJR6"/>
<dbReference type="InterPro" id="IPR050836">
    <property type="entry name" value="SDS22/Internalin_LRR"/>
</dbReference>
<dbReference type="RefSeq" id="XP_018983259.1">
    <property type="nucleotide sequence ID" value="XM_019129826.1"/>
</dbReference>
<dbReference type="SMART" id="SM00364">
    <property type="entry name" value="LRR_BAC"/>
    <property type="match status" value="7"/>
</dbReference>
<keyword evidence="2" id="KW-0677">Repeat</keyword>
<accession>A0A1E3QJR6</accession>
<keyword evidence="1" id="KW-0433">Leucine-rich repeat</keyword>
<dbReference type="GeneID" id="30147679"/>
<protein>
    <submittedName>
        <fullName evidence="3">Uncharacterized protein</fullName>
    </submittedName>
</protein>